<protein>
    <submittedName>
        <fullName evidence="1">Uncharacterized protein</fullName>
    </submittedName>
</protein>
<dbReference type="Proteomes" id="UP000251647">
    <property type="component" value="Unassembled WGS sequence"/>
</dbReference>
<name>A0A2X1XNY4_PHODM</name>
<gene>
    <name evidence="1" type="ORF">NCTC11647_04037</name>
</gene>
<accession>A0A2X1XNY4</accession>
<dbReference type="AlphaFoldDB" id="A0A2X1XNY4"/>
<dbReference type="EMBL" id="UATL01000006">
    <property type="protein sequence ID" value="SPY45288.1"/>
    <property type="molecule type" value="Genomic_DNA"/>
</dbReference>
<reference evidence="1 2" key="1">
    <citation type="submission" date="2018-06" db="EMBL/GenBank/DDBJ databases">
        <authorList>
            <consortium name="Pathogen Informatics"/>
            <person name="Doyle S."/>
        </authorList>
    </citation>
    <scope>NUCLEOTIDE SEQUENCE [LARGE SCALE GENOMIC DNA]</scope>
    <source>
        <strain evidence="1 2">NCTC11647</strain>
    </source>
</reference>
<sequence length="83" mass="9524">MYAKSYIYTKIKPNGLPDLLKEIIDNIISIYSLNNTNQSADHLVDLSIKYSSLELSDHILISIIKSAPYYFPSRTKEKNNCKI</sequence>
<evidence type="ECO:0000313" key="1">
    <source>
        <dbReference type="EMBL" id="SPY45288.1"/>
    </source>
</evidence>
<organism evidence="1 2">
    <name type="scientific">Photobacterium damselae</name>
    <dbReference type="NCBI Taxonomy" id="38293"/>
    <lineage>
        <taxon>Bacteria</taxon>
        <taxon>Pseudomonadati</taxon>
        <taxon>Pseudomonadota</taxon>
        <taxon>Gammaproteobacteria</taxon>
        <taxon>Vibrionales</taxon>
        <taxon>Vibrionaceae</taxon>
        <taxon>Photobacterium</taxon>
    </lineage>
</organism>
<proteinExistence type="predicted"/>
<evidence type="ECO:0000313" key="2">
    <source>
        <dbReference type="Proteomes" id="UP000251647"/>
    </source>
</evidence>